<dbReference type="CDD" id="cd02947">
    <property type="entry name" value="TRX_family"/>
    <property type="match status" value="1"/>
</dbReference>
<accession>A0A171KRH8</accession>
<dbReference type="PATRIC" id="fig|206506.3.peg.2375"/>
<dbReference type="STRING" id="206506.AAV32_11140"/>
<name>A0A171KRH8_9BURK</name>
<gene>
    <name evidence="2" type="ORF">AAV32_11140</name>
</gene>
<dbReference type="InterPro" id="IPR036249">
    <property type="entry name" value="Thioredoxin-like_sf"/>
</dbReference>
<dbReference type="InterPro" id="IPR013766">
    <property type="entry name" value="Thioredoxin_domain"/>
</dbReference>
<evidence type="ECO:0000313" key="2">
    <source>
        <dbReference type="EMBL" id="KKO71495.1"/>
    </source>
</evidence>
<evidence type="ECO:0000313" key="3">
    <source>
        <dbReference type="Proteomes" id="UP000078084"/>
    </source>
</evidence>
<protein>
    <submittedName>
        <fullName evidence="2">Thioredoxin</fullName>
    </submittedName>
</protein>
<dbReference type="AlphaFoldDB" id="A0A171KRH8"/>
<reference evidence="2 3" key="1">
    <citation type="submission" date="2015-04" db="EMBL/GenBank/DDBJ databases">
        <title>Genome sequence of Kerstersia gyiorum CG1.</title>
        <authorList>
            <person name="Greninger A.L."/>
            <person name="Kozyreva V."/>
            <person name="Chaturvedi V."/>
        </authorList>
    </citation>
    <scope>NUCLEOTIDE SEQUENCE [LARGE SCALE GENOMIC DNA]</scope>
    <source>
        <strain evidence="2 3">CG1</strain>
    </source>
</reference>
<sequence length="101" mass="10938">MPEKLTAQAAAQLPGAVVLDFGTNWCGYCQAARAPVDAALAGFPSIRHIRVEDGKGRPLGRAFGVKLWPTLVLLRDGKEAARLVRPDRQAEIEQLLHAQVP</sequence>
<dbReference type="Gene3D" id="3.40.30.10">
    <property type="entry name" value="Glutaredoxin"/>
    <property type="match status" value="1"/>
</dbReference>
<proteinExistence type="predicted"/>
<evidence type="ECO:0000259" key="1">
    <source>
        <dbReference type="Pfam" id="PF00085"/>
    </source>
</evidence>
<keyword evidence="3" id="KW-1185">Reference proteome</keyword>
<dbReference type="Pfam" id="PF00085">
    <property type="entry name" value="Thioredoxin"/>
    <property type="match status" value="1"/>
</dbReference>
<dbReference type="SUPFAM" id="SSF52833">
    <property type="entry name" value="Thioredoxin-like"/>
    <property type="match status" value="1"/>
</dbReference>
<dbReference type="EMBL" id="LBNE01000007">
    <property type="protein sequence ID" value="KKO71495.1"/>
    <property type="molecule type" value="Genomic_DNA"/>
</dbReference>
<dbReference type="Proteomes" id="UP000078084">
    <property type="component" value="Unassembled WGS sequence"/>
</dbReference>
<feature type="domain" description="Thioredoxin" evidence="1">
    <location>
        <begin position="15"/>
        <end position="96"/>
    </location>
</feature>
<comment type="caution">
    <text evidence="2">The sequence shown here is derived from an EMBL/GenBank/DDBJ whole genome shotgun (WGS) entry which is preliminary data.</text>
</comment>
<organism evidence="2 3">
    <name type="scientific">Kerstersia gyiorum</name>
    <dbReference type="NCBI Taxonomy" id="206506"/>
    <lineage>
        <taxon>Bacteria</taxon>
        <taxon>Pseudomonadati</taxon>
        <taxon>Pseudomonadota</taxon>
        <taxon>Betaproteobacteria</taxon>
        <taxon>Burkholderiales</taxon>
        <taxon>Alcaligenaceae</taxon>
        <taxon>Kerstersia</taxon>
    </lineage>
</organism>